<evidence type="ECO:0000256" key="2">
    <source>
        <dbReference type="RuleBase" id="RU004447"/>
    </source>
</evidence>
<dbReference type="InterPro" id="IPR001431">
    <property type="entry name" value="Pept_M16_Zn_BS"/>
</dbReference>
<comment type="caution">
    <text evidence="5">The sequence shown here is derived from an EMBL/GenBank/DDBJ whole genome shotgun (WGS) entry which is preliminary data.</text>
</comment>
<dbReference type="GO" id="GO:0006508">
    <property type="term" value="P:proteolysis"/>
    <property type="evidence" value="ECO:0007669"/>
    <property type="project" value="InterPro"/>
</dbReference>
<protein>
    <recommendedName>
        <fullName evidence="7">Peptidase M16</fullName>
    </recommendedName>
</protein>
<dbReference type="Proteomes" id="UP000178170">
    <property type="component" value="Unassembled WGS sequence"/>
</dbReference>
<dbReference type="InterPro" id="IPR011249">
    <property type="entry name" value="Metalloenz_LuxS/M16"/>
</dbReference>
<dbReference type="PANTHER" id="PTHR11851:SF49">
    <property type="entry name" value="MITOCHONDRIAL-PROCESSING PEPTIDASE SUBUNIT ALPHA"/>
    <property type="match status" value="1"/>
</dbReference>
<dbReference type="Pfam" id="PF00675">
    <property type="entry name" value="Peptidase_M16"/>
    <property type="match status" value="1"/>
</dbReference>
<evidence type="ECO:0000313" key="6">
    <source>
        <dbReference type="Proteomes" id="UP000178170"/>
    </source>
</evidence>
<evidence type="ECO:0000256" key="1">
    <source>
        <dbReference type="ARBA" id="ARBA00007261"/>
    </source>
</evidence>
<reference evidence="5 6" key="1">
    <citation type="journal article" date="2016" name="Nat. Commun.">
        <title>Thousands of microbial genomes shed light on interconnected biogeochemical processes in an aquifer system.</title>
        <authorList>
            <person name="Anantharaman K."/>
            <person name="Brown C.T."/>
            <person name="Hug L.A."/>
            <person name="Sharon I."/>
            <person name="Castelle C.J."/>
            <person name="Probst A.J."/>
            <person name="Thomas B.C."/>
            <person name="Singh A."/>
            <person name="Wilkins M.J."/>
            <person name="Karaoz U."/>
            <person name="Brodie E.L."/>
            <person name="Williams K.H."/>
            <person name="Hubbard S.S."/>
            <person name="Banfield J.F."/>
        </authorList>
    </citation>
    <scope>NUCLEOTIDE SEQUENCE [LARGE SCALE GENOMIC DNA]</scope>
</reference>
<dbReference type="EMBL" id="MHTS01000027">
    <property type="protein sequence ID" value="OHA63727.1"/>
    <property type="molecule type" value="Genomic_DNA"/>
</dbReference>
<dbReference type="Pfam" id="PF05193">
    <property type="entry name" value="Peptidase_M16_C"/>
    <property type="match status" value="1"/>
</dbReference>
<gene>
    <name evidence="5" type="ORF">A2843_02785</name>
</gene>
<evidence type="ECO:0000259" key="4">
    <source>
        <dbReference type="Pfam" id="PF05193"/>
    </source>
</evidence>
<dbReference type="InterPro" id="IPR050361">
    <property type="entry name" value="MPP/UQCRC_Complex"/>
</dbReference>
<dbReference type="InterPro" id="IPR007863">
    <property type="entry name" value="Peptidase_M16_C"/>
</dbReference>
<sequence length="421" mass="46959">MPKKTTLKSGLRVLTIPQRGTKTVTVLVLVGTGSKYETKDKSGISHFLEHMFFKGTTKRPAPLLVAEALDQVGGQYNAFTGEDYTGYYAKVDSSHFDLALEWVADIFLRSTLSAKEIEKEKGVVMEELHMYRDNPARHVDNLWMRLLYGDQPAGWDIVGRPESIRGFSRSDSQEYMKRQYTASNTLVCIAGNIKQRPAVEKARQAFARIGTRASTAKVPVKEAQQSPGLLVEWRKTNQTNIALGVRAYNLSDPRRFAQLLAAVTLGGMMSSRLFVEVREKLGLAYDISTASENNPDTGYLVTTAGVKNGSAEQAIRVILKEYKKLKTISISKTELTKAKEYEKGKLALELESSNAKASFYGAQELLEGFMLTPEQLYDKINQVTPEDIKAVAQDLFVPEKLNLVVLGPYRQEAIFLSLLKI</sequence>
<feature type="domain" description="Peptidase M16 N-terminal" evidence="3">
    <location>
        <begin position="12"/>
        <end position="153"/>
    </location>
</feature>
<dbReference type="SUPFAM" id="SSF63411">
    <property type="entry name" value="LuxS/MPP-like metallohydrolase"/>
    <property type="match status" value="2"/>
</dbReference>
<dbReference type="GO" id="GO:0046872">
    <property type="term" value="F:metal ion binding"/>
    <property type="evidence" value="ECO:0007669"/>
    <property type="project" value="InterPro"/>
</dbReference>
<evidence type="ECO:0000313" key="5">
    <source>
        <dbReference type="EMBL" id="OHA63727.1"/>
    </source>
</evidence>
<dbReference type="InterPro" id="IPR011765">
    <property type="entry name" value="Pept_M16_N"/>
</dbReference>
<organism evidence="5 6">
    <name type="scientific">Candidatus Wildermuthbacteria bacterium RIFCSPHIGHO2_01_FULL_48_27b</name>
    <dbReference type="NCBI Taxonomy" id="1802447"/>
    <lineage>
        <taxon>Bacteria</taxon>
        <taxon>Candidatus Wildermuthiibacteriota</taxon>
    </lineage>
</organism>
<dbReference type="PROSITE" id="PS00143">
    <property type="entry name" value="INSULINASE"/>
    <property type="match status" value="1"/>
</dbReference>
<feature type="domain" description="Peptidase M16 C-terminal" evidence="4">
    <location>
        <begin position="167"/>
        <end position="340"/>
    </location>
</feature>
<dbReference type="GO" id="GO:0004222">
    <property type="term" value="F:metalloendopeptidase activity"/>
    <property type="evidence" value="ECO:0007669"/>
    <property type="project" value="InterPro"/>
</dbReference>
<evidence type="ECO:0000259" key="3">
    <source>
        <dbReference type="Pfam" id="PF00675"/>
    </source>
</evidence>
<accession>A0A1G2QTL0</accession>
<dbReference type="Gene3D" id="3.30.830.10">
    <property type="entry name" value="Metalloenzyme, LuxS/M16 peptidase-like"/>
    <property type="match status" value="2"/>
</dbReference>
<proteinExistence type="inferred from homology"/>
<dbReference type="AlphaFoldDB" id="A0A1G2QTL0"/>
<name>A0A1G2QTL0_9BACT</name>
<comment type="similarity">
    <text evidence="1 2">Belongs to the peptidase M16 family.</text>
</comment>
<evidence type="ECO:0008006" key="7">
    <source>
        <dbReference type="Google" id="ProtNLM"/>
    </source>
</evidence>
<dbReference type="PANTHER" id="PTHR11851">
    <property type="entry name" value="METALLOPROTEASE"/>
    <property type="match status" value="1"/>
</dbReference>